<accession>A0A9D2PC41</accession>
<evidence type="ECO:0000256" key="3">
    <source>
        <dbReference type="SAM" id="SignalP"/>
    </source>
</evidence>
<feature type="region of interest" description="Disordered" evidence="2">
    <location>
        <begin position="24"/>
        <end position="68"/>
    </location>
</feature>
<organism evidence="4 5">
    <name type="scientific">Candidatus Lachnoclostridium pullistercoris</name>
    <dbReference type="NCBI Taxonomy" id="2838632"/>
    <lineage>
        <taxon>Bacteria</taxon>
        <taxon>Bacillati</taxon>
        <taxon>Bacillota</taxon>
        <taxon>Clostridia</taxon>
        <taxon>Lachnospirales</taxon>
        <taxon>Lachnospiraceae</taxon>
    </lineage>
</organism>
<evidence type="ECO:0000256" key="2">
    <source>
        <dbReference type="SAM" id="MobiDB-lite"/>
    </source>
</evidence>
<name>A0A9D2PC41_9FIRM</name>
<evidence type="ECO:0000313" key="4">
    <source>
        <dbReference type="EMBL" id="HJC47227.1"/>
    </source>
</evidence>
<dbReference type="PANTHER" id="PTHR30006">
    <property type="entry name" value="THIAMINE-BINDING PERIPLASMIC PROTEIN-RELATED"/>
    <property type="match status" value="1"/>
</dbReference>
<dbReference type="PIRSF" id="PIRSF002825">
    <property type="entry name" value="CfbpA"/>
    <property type="match status" value="1"/>
</dbReference>
<dbReference type="InterPro" id="IPR026045">
    <property type="entry name" value="Ferric-bd"/>
</dbReference>
<dbReference type="Proteomes" id="UP000823883">
    <property type="component" value="Unassembled WGS sequence"/>
</dbReference>
<feature type="compositionally biased region" description="Acidic residues" evidence="2">
    <location>
        <begin position="41"/>
        <end position="55"/>
    </location>
</feature>
<dbReference type="EMBL" id="DWWL01000025">
    <property type="protein sequence ID" value="HJC47227.1"/>
    <property type="molecule type" value="Genomic_DNA"/>
</dbReference>
<sequence>MKKEFLYAAMAAAMAVSLAGCSGGSEEAQTTAAAETTAAEAETEAEDSGDASEEASGEKAEKAPEDYTGTVVVYSPHDADPLNDGVNMFMEKYPNVKVEVVAAGTGELCNRIQAEAANPIADVLWGGGADSLAAFKDYFEPYVCANDEYIDEAFKDPEDKWIGESPLPMVIFYNKTLLEEAGLEPPTSWEDCLKPEFKGQIAYCLPSKSGSAYTQLCTMILGHGGKEDGWDFITELYKNLDGKIVDSSGKCHKMVADGEFMIGLTIEKSAVQYADDPDVGFCYPSDGTSAVPDGVALVKGCPNEENAKLFIDFVTSRECQESQSQNWGRRPVRNDMEVADGMLALDELNLVDYDFDWAATEKESIIEHFNDIMVEN</sequence>
<feature type="signal peptide" evidence="3">
    <location>
        <begin position="1"/>
        <end position="19"/>
    </location>
</feature>
<dbReference type="Pfam" id="PF13343">
    <property type="entry name" value="SBP_bac_6"/>
    <property type="match status" value="1"/>
</dbReference>
<dbReference type="AlphaFoldDB" id="A0A9D2PC41"/>
<reference evidence="4" key="1">
    <citation type="journal article" date="2021" name="PeerJ">
        <title>Extensive microbial diversity within the chicken gut microbiome revealed by metagenomics and culture.</title>
        <authorList>
            <person name="Gilroy R."/>
            <person name="Ravi A."/>
            <person name="Getino M."/>
            <person name="Pursley I."/>
            <person name="Horton D.L."/>
            <person name="Alikhan N.F."/>
            <person name="Baker D."/>
            <person name="Gharbi K."/>
            <person name="Hall N."/>
            <person name="Watson M."/>
            <person name="Adriaenssens E.M."/>
            <person name="Foster-Nyarko E."/>
            <person name="Jarju S."/>
            <person name="Secka A."/>
            <person name="Antonio M."/>
            <person name="Oren A."/>
            <person name="Chaudhuri R.R."/>
            <person name="La Ragione R."/>
            <person name="Hildebrand F."/>
            <person name="Pallen M.J."/>
        </authorList>
    </citation>
    <scope>NUCLEOTIDE SEQUENCE</scope>
    <source>
        <strain evidence="4">CHK183-5548</strain>
    </source>
</reference>
<proteinExistence type="predicted"/>
<feature type="compositionally biased region" description="Basic and acidic residues" evidence="2">
    <location>
        <begin position="56"/>
        <end position="65"/>
    </location>
</feature>
<gene>
    <name evidence="4" type="ORF">IAA04_04150</name>
</gene>
<dbReference type="GO" id="GO:0015888">
    <property type="term" value="P:thiamine transport"/>
    <property type="evidence" value="ECO:0007669"/>
    <property type="project" value="TreeGrafter"/>
</dbReference>
<feature type="compositionally biased region" description="Low complexity" evidence="2">
    <location>
        <begin position="24"/>
        <end position="40"/>
    </location>
</feature>
<reference evidence="4" key="2">
    <citation type="submission" date="2021-04" db="EMBL/GenBank/DDBJ databases">
        <authorList>
            <person name="Gilroy R."/>
        </authorList>
    </citation>
    <scope>NUCLEOTIDE SEQUENCE</scope>
    <source>
        <strain evidence="4">CHK183-5548</strain>
    </source>
</reference>
<dbReference type="GO" id="GO:0030288">
    <property type="term" value="C:outer membrane-bounded periplasmic space"/>
    <property type="evidence" value="ECO:0007669"/>
    <property type="project" value="TreeGrafter"/>
</dbReference>
<dbReference type="Gene3D" id="3.40.190.10">
    <property type="entry name" value="Periplasmic binding protein-like II"/>
    <property type="match status" value="2"/>
</dbReference>
<comment type="caution">
    <text evidence="4">The sequence shown here is derived from an EMBL/GenBank/DDBJ whole genome shotgun (WGS) entry which is preliminary data.</text>
</comment>
<dbReference type="PROSITE" id="PS51257">
    <property type="entry name" value="PROKAR_LIPOPROTEIN"/>
    <property type="match status" value="1"/>
</dbReference>
<dbReference type="CDD" id="cd13546">
    <property type="entry name" value="PBP2_BitB"/>
    <property type="match status" value="1"/>
</dbReference>
<dbReference type="GO" id="GO:0030976">
    <property type="term" value="F:thiamine pyrophosphate binding"/>
    <property type="evidence" value="ECO:0007669"/>
    <property type="project" value="TreeGrafter"/>
</dbReference>
<feature type="chain" id="PRO_5038558884" evidence="3">
    <location>
        <begin position="20"/>
        <end position="376"/>
    </location>
</feature>
<dbReference type="SUPFAM" id="SSF53850">
    <property type="entry name" value="Periplasmic binding protein-like II"/>
    <property type="match status" value="1"/>
</dbReference>
<dbReference type="PANTHER" id="PTHR30006:SF2">
    <property type="entry name" value="ABC TRANSPORTER SUBSTRATE-BINDING PROTEIN"/>
    <property type="match status" value="1"/>
</dbReference>
<evidence type="ECO:0000313" key="5">
    <source>
        <dbReference type="Proteomes" id="UP000823883"/>
    </source>
</evidence>
<protein>
    <submittedName>
        <fullName evidence="4">ABC transporter substrate-binding protein</fullName>
    </submittedName>
</protein>
<keyword evidence="1 3" id="KW-0732">Signal</keyword>
<evidence type="ECO:0000256" key="1">
    <source>
        <dbReference type="ARBA" id="ARBA00022729"/>
    </source>
</evidence>
<dbReference type="GO" id="GO:0030975">
    <property type="term" value="F:thiamine binding"/>
    <property type="evidence" value="ECO:0007669"/>
    <property type="project" value="TreeGrafter"/>
</dbReference>